<dbReference type="InterPro" id="IPR013525">
    <property type="entry name" value="ABC2_TM"/>
</dbReference>
<dbReference type="PANTHER" id="PTHR30413">
    <property type="entry name" value="INNER MEMBRANE TRANSPORT PERMEASE"/>
    <property type="match status" value="1"/>
</dbReference>
<keyword evidence="4 11" id="KW-1003">Cell membrane</keyword>
<evidence type="ECO:0000256" key="1">
    <source>
        <dbReference type="ARBA" id="ARBA00004651"/>
    </source>
</evidence>
<dbReference type="AlphaFoldDB" id="A0A3D8VHX9"/>
<keyword evidence="14" id="KW-1185">Reference proteome</keyword>
<protein>
    <recommendedName>
        <fullName evidence="11">Transport permease protein</fullName>
    </recommendedName>
</protein>
<evidence type="ECO:0000256" key="10">
    <source>
        <dbReference type="ARBA" id="ARBA00023136"/>
    </source>
</evidence>
<feature type="transmembrane region" description="Helical" evidence="11">
    <location>
        <begin position="121"/>
        <end position="150"/>
    </location>
</feature>
<dbReference type="PANTHER" id="PTHR30413:SF10">
    <property type="entry name" value="CAPSULE POLYSACCHARIDE EXPORT INNER-MEMBRANE PROTEIN CTRC"/>
    <property type="match status" value="1"/>
</dbReference>
<evidence type="ECO:0000256" key="7">
    <source>
        <dbReference type="ARBA" id="ARBA00022903"/>
    </source>
</evidence>
<dbReference type="PROSITE" id="PS51012">
    <property type="entry name" value="ABC_TM2"/>
    <property type="match status" value="1"/>
</dbReference>
<evidence type="ECO:0000259" key="12">
    <source>
        <dbReference type="PROSITE" id="PS51012"/>
    </source>
</evidence>
<feature type="transmembrane region" description="Helical" evidence="11">
    <location>
        <begin position="192"/>
        <end position="213"/>
    </location>
</feature>
<feature type="transmembrane region" description="Helical" evidence="11">
    <location>
        <begin position="248"/>
        <end position="266"/>
    </location>
</feature>
<dbReference type="InterPro" id="IPR000412">
    <property type="entry name" value="ABC_2_transport"/>
</dbReference>
<evidence type="ECO:0000256" key="2">
    <source>
        <dbReference type="ARBA" id="ARBA00007783"/>
    </source>
</evidence>
<evidence type="ECO:0000256" key="11">
    <source>
        <dbReference type="RuleBase" id="RU361157"/>
    </source>
</evidence>
<dbReference type="Pfam" id="PF01061">
    <property type="entry name" value="ABC2_membrane"/>
    <property type="match status" value="1"/>
</dbReference>
<dbReference type="PRINTS" id="PR00164">
    <property type="entry name" value="ABC2TRNSPORT"/>
</dbReference>
<comment type="caution">
    <text evidence="13">The sequence shown here is derived from an EMBL/GenBank/DDBJ whole genome shotgun (WGS) entry which is preliminary data.</text>
</comment>
<evidence type="ECO:0000256" key="3">
    <source>
        <dbReference type="ARBA" id="ARBA00022448"/>
    </source>
</evidence>
<dbReference type="Proteomes" id="UP000256829">
    <property type="component" value="Unassembled WGS sequence"/>
</dbReference>
<feature type="transmembrane region" description="Helical" evidence="11">
    <location>
        <begin position="47"/>
        <end position="68"/>
    </location>
</feature>
<dbReference type="InterPro" id="IPR047817">
    <property type="entry name" value="ABC2_TM_bact-type"/>
</dbReference>
<reference evidence="13 14" key="1">
    <citation type="submission" date="2018-08" db="EMBL/GenBank/DDBJ databases">
        <title>Lysobacter soli KCTC 22011, whole genome shotgun sequence.</title>
        <authorList>
            <person name="Zhang X."/>
            <person name="Feng G."/>
            <person name="Zhu H."/>
        </authorList>
    </citation>
    <scope>NUCLEOTIDE SEQUENCE [LARGE SCALE GENOMIC DNA]</scope>
    <source>
        <strain evidence="13 14">KCTC 22011</strain>
    </source>
</reference>
<keyword evidence="8 11" id="KW-1133">Transmembrane helix</keyword>
<keyword evidence="6 11" id="KW-0812">Transmembrane</keyword>
<proteinExistence type="inferred from homology"/>
<keyword evidence="10 11" id="KW-0472">Membrane</keyword>
<evidence type="ECO:0000256" key="9">
    <source>
        <dbReference type="ARBA" id="ARBA00023047"/>
    </source>
</evidence>
<evidence type="ECO:0000256" key="6">
    <source>
        <dbReference type="ARBA" id="ARBA00022692"/>
    </source>
</evidence>
<feature type="domain" description="ABC transmembrane type-2" evidence="12">
    <location>
        <begin position="44"/>
        <end position="269"/>
    </location>
</feature>
<comment type="similarity">
    <text evidence="2 11">Belongs to the ABC-2 integral membrane protein family.</text>
</comment>
<dbReference type="GO" id="GO:0043190">
    <property type="term" value="C:ATP-binding cassette (ABC) transporter complex"/>
    <property type="evidence" value="ECO:0007669"/>
    <property type="project" value="InterPro"/>
</dbReference>
<keyword evidence="9" id="KW-0625">Polysaccharide transport</keyword>
<dbReference type="GO" id="GO:0015774">
    <property type="term" value="P:polysaccharide transport"/>
    <property type="evidence" value="ECO:0007669"/>
    <property type="project" value="UniProtKB-KW"/>
</dbReference>
<evidence type="ECO:0000256" key="8">
    <source>
        <dbReference type="ARBA" id="ARBA00022989"/>
    </source>
</evidence>
<evidence type="ECO:0000313" key="14">
    <source>
        <dbReference type="Proteomes" id="UP000256829"/>
    </source>
</evidence>
<keyword evidence="7" id="KW-0972">Capsule biogenesis/degradation</keyword>
<comment type="subcellular location">
    <subcellularLocation>
        <location evidence="11">Cell inner membrane</location>
        <topology evidence="11">Multi-pass membrane protein</topology>
    </subcellularLocation>
    <subcellularLocation>
        <location evidence="1">Cell membrane</location>
        <topology evidence="1">Multi-pass membrane protein</topology>
    </subcellularLocation>
</comment>
<name>A0A3D8VHX9_9GAMM</name>
<feature type="transmembrane region" description="Helical" evidence="11">
    <location>
        <begin position="80"/>
        <end position="100"/>
    </location>
</feature>
<evidence type="ECO:0000256" key="4">
    <source>
        <dbReference type="ARBA" id="ARBA00022475"/>
    </source>
</evidence>
<dbReference type="GO" id="GO:0140359">
    <property type="term" value="F:ABC-type transporter activity"/>
    <property type="evidence" value="ECO:0007669"/>
    <property type="project" value="InterPro"/>
</dbReference>
<evidence type="ECO:0000256" key="5">
    <source>
        <dbReference type="ARBA" id="ARBA00022597"/>
    </source>
</evidence>
<evidence type="ECO:0000313" key="13">
    <source>
        <dbReference type="EMBL" id="RDY68987.1"/>
    </source>
</evidence>
<keyword evidence="3 11" id="KW-0813">Transport</keyword>
<dbReference type="GO" id="GO:0015920">
    <property type="term" value="P:lipopolysaccharide transport"/>
    <property type="evidence" value="ECO:0007669"/>
    <property type="project" value="TreeGrafter"/>
</dbReference>
<gene>
    <name evidence="13" type="ORF">DX912_04855</name>
</gene>
<organism evidence="13 14">
    <name type="scientific">Lysobacter soli</name>
    <dbReference type="NCBI Taxonomy" id="453783"/>
    <lineage>
        <taxon>Bacteria</taxon>
        <taxon>Pseudomonadati</taxon>
        <taxon>Pseudomonadota</taxon>
        <taxon>Gammaproteobacteria</taxon>
        <taxon>Lysobacterales</taxon>
        <taxon>Lysobacteraceae</taxon>
        <taxon>Lysobacter</taxon>
    </lineage>
</organism>
<accession>A0A3D8VHX9</accession>
<keyword evidence="5" id="KW-0762">Sugar transport</keyword>
<dbReference type="EMBL" id="QTJR01000002">
    <property type="protein sequence ID" value="RDY68987.1"/>
    <property type="molecule type" value="Genomic_DNA"/>
</dbReference>
<sequence>MPKNSVRAGGVPVNPFIAFDAQHRSLTWELSRRDVLGRYRGASAGMAWSLISPLLMLGVYTLAFGYVLKSRWPGATGSTVDFALILFLGLLTHGLVAEVMTRSPMLIVGNSNLVKRIVFPLEVLPWTVVLATLFHLCANILVFVLLSALVRGTVPWTIVLLPLVLLPLVFLSVGLGWLLSSLGVYLRDIGQFMGVASTALLFLSSAIVPVSTLPANYQLLFHLNPLTFIIDQVRNVAYWGVLPDWRGLALYAAGSVLFSALALTVFRKLRRGFADVL</sequence>
<feature type="transmembrane region" description="Helical" evidence="11">
    <location>
        <begin position="156"/>
        <end position="180"/>
    </location>
</feature>